<keyword evidence="2" id="KW-0472">Membrane</keyword>
<feature type="transmembrane region" description="Helical" evidence="2">
    <location>
        <begin position="20"/>
        <end position="41"/>
    </location>
</feature>
<dbReference type="Proteomes" id="UP000006263">
    <property type="component" value="Unassembled WGS sequence"/>
</dbReference>
<feature type="compositionally biased region" description="Basic and acidic residues" evidence="1">
    <location>
        <begin position="54"/>
        <end position="64"/>
    </location>
</feature>
<dbReference type="AlphaFoldDB" id="K6ZM63"/>
<keyword evidence="2" id="KW-1133">Transmembrane helix</keyword>
<organism evidence="3 4">
    <name type="scientific">Paraglaciecola mesophila KMM 241</name>
    <dbReference type="NCBI Taxonomy" id="1128912"/>
    <lineage>
        <taxon>Bacteria</taxon>
        <taxon>Pseudomonadati</taxon>
        <taxon>Pseudomonadota</taxon>
        <taxon>Gammaproteobacteria</taxon>
        <taxon>Alteromonadales</taxon>
        <taxon>Alteromonadaceae</taxon>
        <taxon>Paraglaciecola</taxon>
    </lineage>
</organism>
<accession>K6ZM63</accession>
<feature type="region of interest" description="Disordered" evidence="1">
    <location>
        <begin position="45"/>
        <end position="64"/>
    </location>
</feature>
<protein>
    <submittedName>
        <fullName evidence="3">Uncharacterized protein</fullName>
    </submittedName>
</protein>
<name>K6ZM63_9ALTE</name>
<proteinExistence type="predicted"/>
<reference evidence="3 4" key="1">
    <citation type="journal article" date="2017" name="Antonie Van Leeuwenhoek">
        <title>Rhizobium rhizosphaerae sp. nov., a novel species isolated from rice rhizosphere.</title>
        <authorList>
            <person name="Zhao J.J."/>
            <person name="Zhang J."/>
            <person name="Zhang R.J."/>
            <person name="Zhang C.W."/>
            <person name="Yin H.Q."/>
            <person name="Zhang X.X."/>
        </authorList>
    </citation>
    <scope>NUCLEOTIDE SEQUENCE [LARGE SCALE GENOMIC DNA]</scope>
    <source>
        <strain evidence="3 4">KMM 241</strain>
    </source>
</reference>
<evidence type="ECO:0000256" key="2">
    <source>
        <dbReference type="SAM" id="Phobius"/>
    </source>
</evidence>
<evidence type="ECO:0000313" key="4">
    <source>
        <dbReference type="Proteomes" id="UP000006263"/>
    </source>
</evidence>
<comment type="caution">
    <text evidence="3">The sequence shown here is derived from an EMBL/GenBank/DDBJ whole genome shotgun (WGS) entry which is preliminary data.</text>
</comment>
<gene>
    <name evidence="3" type="ORF">GMES_2154</name>
</gene>
<dbReference type="EMBL" id="BAEP01000047">
    <property type="protein sequence ID" value="GAC24450.1"/>
    <property type="molecule type" value="Genomic_DNA"/>
</dbReference>
<keyword evidence="2" id="KW-0812">Transmembrane</keyword>
<sequence>MNDSAIQIGLPCAYPLLCQWIGVALILAFALGLVTIVFSVLRDKKRQKMKREQRRQQRAQEKKH</sequence>
<evidence type="ECO:0000256" key="1">
    <source>
        <dbReference type="SAM" id="MobiDB-lite"/>
    </source>
</evidence>
<evidence type="ECO:0000313" key="3">
    <source>
        <dbReference type="EMBL" id="GAC24450.1"/>
    </source>
</evidence>